<dbReference type="Proteomes" id="UP000809273">
    <property type="component" value="Unassembled WGS sequence"/>
</dbReference>
<feature type="domain" description="Methyltransferase type 12" evidence="1">
    <location>
        <begin position="50"/>
        <end position="149"/>
    </location>
</feature>
<protein>
    <submittedName>
        <fullName evidence="2">Class I SAM-dependent methyltransferase</fullName>
    </submittedName>
</protein>
<evidence type="ECO:0000259" key="1">
    <source>
        <dbReference type="Pfam" id="PF08242"/>
    </source>
</evidence>
<dbReference type="EMBL" id="JAFGIX010000073">
    <property type="protein sequence ID" value="MBN1574331.1"/>
    <property type="molecule type" value="Genomic_DNA"/>
</dbReference>
<dbReference type="CDD" id="cd02440">
    <property type="entry name" value="AdoMet_MTases"/>
    <property type="match status" value="1"/>
</dbReference>
<dbReference type="AlphaFoldDB" id="A0A9D8KIT3"/>
<comment type="caution">
    <text evidence="2">The sequence shown here is derived from an EMBL/GenBank/DDBJ whole genome shotgun (WGS) entry which is preliminary data.</text>
</comment>
<dbReference type="Pfam" id="PF08242">
    <property type="entry name" value="Methyltransf_12"/>
    <property type="match status" value="1"/>
</dbReference>
<dbReference type="PANTHER" id="PTHR43861:SF1">
    <property type="entry name" value="TRANS-ACONITATE 2-METHYLTRANSFERASE"/>
    <property type="match status" value="1"/>
</dbReference>
<dbReference type="GO" id="GO:0008168">
    <property type="term" value="F:methyltransferase activity"/>
    <property type="evidence" value="ECO:0007669"/>
    <property type="project" value="UniProtKB-KW"/>
</dbReference>
<keyword evidence="2" id="KW-0489">Methyltransferase</keyword>
<reference evidence="2" key="1">
    <citation type="journal article" date="2021" name="Environ. Microbiol.">
        <title>Genomic characterization of three novel Desulfobacterota classes expand the metabolic and phylogenetic diversity of the phylum.</title>
        <authorList>
            <person name="Murphy C.L."/>
            <person name="Biggerstaff J."/>
            <person name="Eichhorn A."/>
            <person name="Ewing E."/>
            <person name="Shahan R."/>
            <person name="Soriano D."/>
            <person name="Stewart S."/>
            <person name="VanMol K."/>
            <person name="Walker R."/>
            <person name="Walters P."/>
            <person name="Elshahed M.S."/>
            <person name="Youssef N.H."/>
        </authorList>
    </citation>
    <scope>NUCLEOTIDE SEQUENCE</scope>
    <source>
        <strain evidence="2">Zod_Metabat.24</strain>
    </source>
</reference>
<dbReference type="InterPro" id="IPR029063">
    <property type="entry name" value="SAM-dependent_MTases_sf"/>
</dbReference>
<accession>A0A9D8KIT3</accession>
<proteinExistence type="predicted"/>
<dbReference type="PANTHER" id="PTHR43861">
    <property type="entry name" value="TRANS-ACONITATE 2-METHYLTRANSFERASE-RELATED"/>
    <property type="match status" value="1"/>
</dbReference>
<reference evidence="2" key="2">
    <citation type="submission" date="2021-01" db="EMBL/GenBank/DDBJ databases">
        <authorList>
            <person name="Hahn C.R."/>
            <person name="Youssef N.H."/>
            <person name="Elshahed M."/>
        </authorList>
    </citation>
    <scope>NUCLEOTIDE SEQUENCE</scope>
    <source>
        <strain evidence="2">Zod_Metabat.24</strain>
    </source>
</reference>
<dbReference type="GO" id="GO:0032259">
    <property type="term" value="P:methylation"/>
    <property type="evidence" value="ECO:0007669"/>
    <property type="project" value="UniProtKB-KW"/>
</dbReference>
<dbReference type="InterPro" id="IPR013217">
    <property type="entry name" value="Methyltransf_12"/>
</dbReference>
<keyword evidence="2" id="KW-0808">Transferase</keyword>
<evidence type="ECO:0000313" key="2">
    <source>
        <dbReference type="EMBL" id="MBN1574331.1"/>
    </source>
</evidence>
<organism evidence="2 3">
    <name type="scientific">Candidatus Zymogenus saltonus</name>
    <dbReference type="NCBI Taxonomy" id="2844893"/>
    <lineage>
        <taxon>Bacteria</taxon>
        <taxon>Deltaproteobacteria</taxon>
        <taxon>Candidatus Zymogenia</taxon>
        <taxon>Candidatus Zymogeniales</taxon>
        <taxon>Candidatus Zymogenaceae</taxon>
        <taxon>Candidatus Zymogenus</taxon>
    </lineage>
</organism>
<dbReference type="Gene3D" id="3.40.50.150">
    <property type="entry name" value="Vaccinia Virus protein VP39"/>
    <property type="match status" value="1"/>
</dbReference>
<name>A0A9D8KIT3_9DELT</name>
<sequence length="211" mass="24042">MFKRIEHKEEAISGFENVDRYRKVHRGSKDMQYSSLIKGIKALNISGRYLEVGAGPGTLAAMIAQEMPNVQITAFDLSPEMAKFANEYISESGLDGRVRSLACNAVDKKEIEKLGTFDLVYSSFSLHHWRDPEKVIENLMGAVKGNGVLYLYDLKRVWWLYLVPSNGGFISSIRASYLPEEMGDLLDRLGMKKYETITHFPYFMQSIIVRK</sequence>
<evidence type="ECO:0000313" key="3">
    <source>
        <dbReference type="Proteomes" id="UP000809273"/>
    </source>
</evidence>
<gene>
    <name evidence="2" type="ORF">JW984_14120</name>
</gene>
<dbReference type="SUPFAM" id="SSF53335">
    <property type="entry name" value="S-adenosyl-L-methionine-dependent methyltransferases"/>
    <property type="match status" value="1"/>
</dbReference>